<dbReference type="PANTHER" id="PTHR23221">
    <property type="entry name" value="GLYCOSYLPHOSPHATIDYLINOSITOL PHOSPHOLIPASE D"/>
    <property type="match status" value="1"/>
</dbReference>
<sequence>MRCHCYNHRLSQCVVRGGCCRHGRRPYRAGRRAALRRKPNSPSTQGVSLRRAVALPAVLIAVAALTLVPGPASAAAPHKGANTSAVQDDFNGDGYRDLAVGAPDAANGTVEEAGAVVVLYGSASSVSATRRTVITQASAAVPGEPEAFDQFGAAVASADLDRDGYADLLVGAPHEDVNGTETRGSVTVLWGGPSGLKGGTTIDPVARYGHGTTYCGFGGGLATGDMNGDGAPEVSVASHCEGVSYTGPFTRGGQAAAQYREWRLGDTRGVVMGDVNGDGRAERFWLPGPTDGDLRGPVLLDRGPVDEADPTKNAPLKLPYADGYTGRIADVNGDGYGDLITGIGEDGTVDGEQGAHTGGEIQVLYGSAHGITADQRPRVFHQDTAGIPGAAEHADRFGQSLSTGDINADGYQDVLVGVPGEAIGTQAYAGGAVVLYGSAAGLTTSKATAYSQNSPGVPGNAETDDGFGTAVHLTDLNKDGKADVVVGTPSENTDGCVWIARGTTTGPSTNGSTDICGKDTGLTVRGSHGSFGAALPGAQVTF</sequence>
<reference evidence="5 6" key="1">
    <citation type="submission" date="2021-01" db="EMBL/GenBank/DDBJ databases">
        <title>WGS of actinomycetes isolated from Thailand.</title>
        <authorList>
            <person name="Thawai C."/>
        </authorList>
    </citation>
    <scope>NUCLEOTIDE SEQUENCE [LARGE SCALE GENOMIC DNA]</scope>
    <source>
        <strain evidence="5 6">CH9-7</strain>
    </source>
</reference>
<evidence type="ECO:0000256" key="2">
    <source>
        <dbReference type="ARBA" id="ARBA00022737"/>
    </source>
</evidence>
<gene>
    <name evidence="5" type="ORF">JK360_19285</name>
</gene>
<evidence type="ECO:0000256" key="1">
    <source>
        <dbReference type="ARBA" id="ARBA00022729"/>
    </source>
</evidence>
<dbReference type="InterPro" id="IPR000413">
    <property type="entry name" value="Integrin_alpha"/>
</dbReference>
<dbReference type="InterPro" id="IPR013517">
    <property type="entry name" value="FG-GAP"/>
</dbReference>
<dbReference type="SUPFAM" id="SSF69318">
    <property type="entry name" value="Integrin alpha N-terminal domain"/>
    <property type="match status" value="1"/>
</dbReference>
<dbReference type="Pfam" id="PF01839">
    <property type="entry name" value="FG-GAP"/>
    <property type="match status" value="4"/>
</dbReference>
<name>A0ABS1MUU9_9ACTN</name>
<accession>A0ABS1MUU9</accession>
<evidence type="ECO:0000256" key="3">
    <source>
        <dbReference type="ARBA" id="ARBA00022801"/>
    </source>
</evidence>
<evidence type="ECO:0000313" key="5">
    <source>
        <dbReference type="EMBL" id="MBL1091511.1"/>
    </source>
</evidence>
<dbReference type="SMART" id="SM00191">
    <property type="entry name" value="Int_alpha"/>
    <property type="match status" value="4"/>
</dbReference>
<keyword evidence="2" id="KW-0677">Repeat</keyword>
<dbReference type="InterPro" id="IPR013519">
    <property type="entry name" value="Int_alpha_beta-p"/>
</dbReference>
<dbReference type="InterPro" id="IPR028994">
    <property type="entry name" value="Integrin_alpha_N"/>
</dbReference>
<dbReference type="Gene3D" id="2.130.10.130">
    <property type="entry name" value="Integrin alpha, N-terminal"/>
    <property type="match status" value="3"/>
</dbReference>
<proteinExistence type="predicted"/>
<keyword evidence="1" id="KW-0732">Signal</keyword>
<evidence type="ECO:0000256" key="4">
    <source>
        <dbReference type="ARBA" id="ARBA00023180"/>
    </source>
</evidence>
<protein>
    <submittedName>
        <fullName evidence="5">FG-GAP repeat protein</fullName>
    </submittedName>
</protein>
<dbReference type="Proteomes" id="UP000629371">
    <property type="component" value="Unassembled WGS sequence"/>
</dbReference>
<keyword evidence="3" id="KW-0378">Hydrolase</keyword>
<dbReference type="PRINTS" id="PR01185">
    <property type="entry name" value="INTEGRINA"/>
</dbReference>
<organism evidence="5 6">
    <name type="scientific">Streptomyces siderophoricus</name>
    <dbReference type="NCBI Taxonomy" id="2802281"/>
    <lineage>
        <taxon>Bacteria</taxon>
        <taxon>Bacillati</taxon>
        <taxon>Actinomycetota</taxon>
        <taxon>Actinomycetes</taxon>
        <taxon>Kitasatosporales</taxon>
        <taxon>Streptomycetaceae</taxon>
        <taxon>Streptomyces</taxon>
    </lineage>
</organism>
<comment type="caution">
    <text evidence="5">The sequence shown here is derived from an EMBL/GenBank/DDBJ whole genome shotgun (WGS) entry which is preliminary data.</text>
</comment>
<dbReference type="EMBL" id="JAERRI010000010">
    <property type="protein sequence ID" value="MBL1091511.1"/>
    <property type="molecule type" value="Genomic_DNA"/>
</dbReference>
<evidence type="ECO:0000313" key="6">
    <source>
        <dbReference type="Proteomes" id="UP000629371"/>
    </source>
</evidence>
<dbReference type="PANTHER" id="PTHR23221:SF7">
    <property type="entry name" value="PHOSPHATIDYLINOSITOL-GLYCAN-SPECIFIC PHOSPHOLIPASE D"/>
    <property type="match status" value="1"/>
</dbReference>
<dbReference type="PROSITE" id="PS51470">
    <property type="entry name" value="FG_GAP"/>
    <property type="match status" value="4"/>
</dbReference>
<keyword evidence="6" id="KW-1185">Reference proteome</keyword>
<keyword evidence="4" id="KW-0325">Glycoprotein</keyword>